<dbReference type="InterPro" id="IPR011042">
    <property type="entry name" value="6-blade_b-propeller_TolB-like"/>
</dbReference>
<evidence type="ECO:0000313" key="2">
    <source>
        <dbReference type="EMBL" id="CAC5380624.1"/>
    </source>
</evidence>
<dbReference type="SUPFAM" id="SSF57845">
    <property type="entry name" value="B-box zinc-binding domain"/>
    <property type="match status" value="1"/>
</dbReference>
<dbReference type="PANTHER" id="PTHR25462:SF296">
    <property type="entry name" value="MEIOTIC P26, ISOFORM F"/>
    <property type="match status" value="1"/>
</dbReference>
<name>A0A6J8BCM3_MYTCO</name>
<accession>A0A6J8BCM3</accession>
<dbReference type="Gene3D" id="3.30.160.60">
    <property type="entry name" value="Classic Zinc Finger"/>
    <property type="match status" value="1"/>
</dbReference>
<gene>
    <name evidence="2" type="ORF">MCOR_16580</name>
</gene>
<dbReference type="AlphaFoldDB" id="A0A6J8BCM3"/>
<evidence type="ECO:0008006" key="4">
    <source>
        <dbReference type="Google" id="ProtNLM"/>
    </source>
</evidence>
<dbReference type="OrthoDB" id="6099972at2759"/>
<keyword evidence="3" id="KW-1185">Reference proteome</keyword>
<dbReference type="PANTHER" id="PTHR25462">
    <property type="entry name" value="BONUS, ISOFORM C-RELATED"/>
    <property type="match status" value="1"/>
</dbReference>
<protein>
    <recommendedName>
        <fullName evidence="4">B box-type domain-containing protein</fullName>
    </recommendedName>
</protein>
<dbReference type="Gene3D" id="2.120.10.30">
    <property type="entry name" value="TolB, C-terminal domain"/>
    <property type="match status" value="2"/>
</dbReference>
<dbReference type="SUPFAM" id="SSF101898">
    <property type="entry name" value="NHL repeat"/>
    <property type="match status" value="1"/>
</dbReference>
<evidence type="ECO:0000256" key="1">
    <source>
        <dbReference type="SAM" id="Coils"/>
    </source>
</evidence>
<reference evidence="2 3" key="1">
    <citation type="submission" date="2020-06" db="EMBL/GenBank/DDBJ databases">
        <authorList>
            <person name="Li R."/>
            <person name="Bekaert M."/>
        </authorList>
    </citation>
    <scope>NUCLEOTIDE SEQUENCE [LARGE SCALE GENOMIC DNA]</scope>
    <source>
        <strain evidence="3">wild</strain>
    </source>
</reference>
<dbReference type="CDD" id="cd19757">
    <property type="entry name" value="Bbox1"/>
    <property type="match status" value="1"/>
</dbReference>
<keyword evidence="1" id="KW-0175">Coiled coil</keyword>
<sequence>MFTSQFHHLRFSDDSIIRWPRLTSKCDTFLCLDCDKHHSRNKSSKQHKTLPSYDFKKLPDFIIKTGNRCPDHDQRYELYCPNHSDACCLQCFTEKHQNCKDLKRLPDILSDIKSSTSMTRLENDLRDAKENCESIVIYLKGRLSTILKQKTNAIEQIHVIRTSLNVHLDKLEQRMLMELDSQHTKLKTKTEKLIDQIETQLSNLKHLHEDNEQMKNYATGLQTFIGLKKIAKMTTEEVGNLQKLTQSGELDELHMELTCFGSVSVTLVPCSLELKKEVECQVPISVTTVKTINDISPVLRQKIKLPNTTTNYNITGCQILPNGHLLFVDHDNKQLIQCNNKGNDIERVMVFRGKPYCVCYIKDNTVAVTVPDRHQIVKIDLVSEEITTTIRRGVAVHSYGIDSNGECIIVAESFGFNKNIVSILDLDGKVVRCVDMKGELDFVAMFENKLYSTNWETSMVLCMEENGNKLWEIDTKKLETQIGNKEFNQPMGIAIDNNQFIYVAWKTNNTIIIISPNGLSSRLLLSEADGIKNPTDISVDRETQTLLVSNRSDGCAFVFKI</sequence>
<dbReference type="Proteomes" id="UP000507470">
    <property type="component" value="Unassembled WGS sequence"/>
</dbReference>
<organism evidence="2 3">
    <name type="scientific">Mytilus coruscus</name>
    <name type="common">Sea mussel</name>
    <dbReference type="NCBI Taxonomy" id="42192"/>
    <lineage>
        <taxon>Eukaryota</taxon>
        <taxon>Metazoa</taxon>
        <taxon>Spiralia</taxon>
        <taxon>Lophotrochozoa</taxon>
        <taxon>Mollusca</taxon>
        <taxon>Bivalvia</taxon>
        <taxon>Autobranchia</taxon>
        <taxon>Pteriomorphia</taxon>
        <taxon>Mytilida</taxon>
        <taxon>Mytiloidea</taxon>
        <taxon>Mytilidae</taxon>
        <taxon>Mytilinae</taxon>
        <taxon>Mytilus</taxon>
    </lineage>
</organism>
<feature type="coiled-coil region" evidence="1">
    <location>
        <begin position="187"/>
        <end position="214"/>
    </location>
</feature>
<evidence type="ECO:0000313" key="3">
    <source>
        <dbReference type="Proteomes" id="UP000507470"/>
    </source>
</evidence>
<dbReference type="EMBL" id="CACVKT020002923">
    <property type="protein sequence ID" value="CAC5380624.1"/>
    <property type="molecule type" value="Genomic_DNA"/>
</dbReference>
<dbReference type="InterPro" id="IPR047153">
    <property type="entry name" value="TRIM45/56/19-like"/>
</dbReference>
<proteinExistence type="predicted"/>